<dbReference type="InterPro" id="IPR028386">
    <property type="entry name" value="CENP-C/Mif2/cnp3"/>
</dbReference>
<sequence>MARTPGRTPSKHIPYRGEDSTRGKKTGKPVPSAPRTSDGYERFHQLISHSDNYTPPQRTVKRTKKGGSVVPPSEEDSSDKGEGSMDIDDSPVPQYYRKEVSPIFEDTPSPLKRARLAENNQDSSDDEGGIVHRAVKRKAPLTPVRELEEEEEDDVDNALTAGVEDYQSEQEETPPRKRAKPASPKKPKPKRKPKPRVSDGSDSSPEGVRRSKRISYSPLEYWRGEHIVYAPRDLSQPRQVPHIKEIVRVPKEPVKPLSKRKTGHAPRSQSRTQIVEKEVIVEVNKGNPEAGWDDDTDTQAMVVDFLSGEQIMRRVAFTSNMFDPQEARVTNPDDAWSFQKIFGDEDFMAAGQLTIPPKKKKPPKASKDNTYMFYIVKGAINVTVGTQSLILAQGGMFMVPRGNTYLIENISDREATLFFTQARKVADAVDDFEGEGEDEGTPIQVRLPSAVPAR</sequence>
<dbReference type="SUPFAM" id="SSF51182">
    <property type="entry name" value="RmlC-like cupins"/>
    <property type="match status" value="1"/>
</dbReference>
<evidence type="ECO:0000256" key="6">
    <source>
        <dbReference type="ARBA" id="ARBA00075033"/>
    </source>
</evidence>
<feature type="domain" description="Mif2/CENP-C cupin" evidence="8">
    <location>
        <begin position="337"/>
        <end position="421"/>
    </location>
</feature>
<feature type="compositionally biased region" description="Basic residues" evidence="7">
    <location>
        <begin position="176"/>
        <end position="195"/>
    </location>
</feature>
<evidence type="ECO:0000256" key="2">
    <source>
        <dbReference type="ARBA" id="ARBA00010291"/>
    </source>
</evidence>
<dbReference type="GO" id="GO:0000776">
    <property type="term" value="C:kinetochore"/>
    <property type="evidence" value="ECO:0007669"/>
    <property type="project" value="InterPro"/>
</dbReference>
<dbReference type="OrthoDB" id="1939643at2759"/>
<dbReference type="GO" id="GO:0005634">
    <property type="term" value="C:nucleus"/>
    <property type="evidence" value="ECO:0007669"/>
    <property type="project" value="UniProtKB-SubCell"/>
</dbReference>
<comment type="similarity">
    <text evidence="2">Belongs to the CENP-C/MIF2 family.</text>
</comment>
<feature type="region of interest" description="Disordered" evidence="7">
    <location>
        <begin position="1"/>
        <end position="211"/>
    </location>
</feature>
<accession>A0A8H6SW94</accession>
<gene>
    <name evidence="9" type="ORF">MIND_00444200</name>
</gene>
<dbReference type="FunFam" id="2.60.120.10:FF:000033">
    <property type="entry name" value="Centromere protein C 1"/>
    <property type="match status" value="1"/>
</dbReference>
<dbReference type="InterPro" id="IPR014710">
    <property type="entry name" value="RmlC-like_jellyroll"/>
</dbReference>
<keyword evidence="3" id="KW-0238">DNA-binding</keyword>
<evidence type="ECO:0000313" key="9">
    <source>
        <dbReference type="EMBL" id="KAF7306529.1"/>
    </source>
</evidence>
<evidence type="ECO:0000256" key="4">
    <source>
        <dbReference type="ARBA" id="ARBA00023242"/>
    </source>
</evidence>
<evidence type="ECO:0000256" key="7">
    <source>
        <dbReference type="SAM" id="MobiDB-lite"/>
    </source>
</evidence>
<dbReference type="GeneID" id="59343772"/>
<evidence type="ECO:0000256" key="1">
    <source>
        <dbReference type="ARBA" id="ARBA00004123"/>
    </source>
</evidence>
<protein>
    <recommendedName>
        <fullName evidence="6">CENP-C homolog</fullName>
    </recommendedName>
</protein>
<feature type="compositionally biased region" description="Polar residues" evidence="7">
    <location>
        <begin position="47"/>
        <end position="57"/>
    </location>
</feature>
<comment type="caution">
    <text evidence="9">The sequence shown here is derived from an EMBL/GenBank/DDBJ whole genome shotgun (WGS) entry which is preliminary data.</text>
</comment>
<dbReference type="GO" id="GO:0019237">
    <property type="term" value="F:centromeric DNA binding"/>
    <property type="evidence" value="ECO:0007669"/>
    <property type="project" value="InterPro"/>
</dbReference>
<dbReference type="PANTHER" id="PTHR16684:SF11">
    <property type="entry name" value="CENTROMERE PROTEIN C"/>
    <property type="match status" value="1"/>
</dbReference>
<name>A0A8H6SW94_9AGAR</name>
<evidence type="ECO:0000256" key="5">
    <source>
        <dbReference type="ARBA" id="ARBA00057947"/>
    </source>
</evidence>
<comment type="subcellular location">
    <subcellularLocation>
        <location evidence="1">Nucleus</location>
    </subcellularLocation>
</comment>
<feature type="region of interest" description="Disordered" evidence="7">
    <location>
        <begin position="432"/>
        <end position="454"/>
    </location>
</feature>
<dbReference type="Pfam" id="PF11699">
    <property type="entry name" value="CENP-C_C"/>
    <property type="match status" value="1"/>
</dbReference>
<dbReference type="Proteomes" id="UP000636479">
    <property type="component" value="Unassembled WGS sequence"/>
</dbReference>
<dbReference type="GO" id="GO:0051382">
    <property type="term" value="P:kinetochore assembly"/>
    <property type="evidence" value="ECO:0007669"/>
    <property type="project" value="InterPro"/>
</dbReference>
<organism evidence="9 10">
    <name type="scientific">Mycena indigotica</name>
    <dbReference type="NCBI Taxonomy" id="2126181"/>
    <lineage>
        <taxon>Eukaryota</taxon>
        <taxon>Fungi</taxon>
        <taxon>Dikarya</taxon>
        <taxon>Basidiomycota</taxon>
        <taxon>Agaricomycotina</taxon>
        <taxon>Agaricomycetes</taxon>
        <taxon>Agaricomycetidae</taxon>
        <taxon>Agaricales</taxon>
        <taxon>Marasmiineae</taxon>
        <taxon>Mycenaceae</taxon>
        <taxon>Mycena</taxon>
    </lineage>
</organism>
<keyword evidence="10" id="KW-1185">Reference proteome</keyword>
<comment type="function">
    <text evidence="5">Component of the kinetochore, a multiprotein complex that assembles on centromeric DNA and attaches chromosomes to spindle microtubules, mediating chromosome segregation and sister chromatid segregation during meiosis and mitosis. Component of the inner kinetochore constitutive centromere-associated network (CCAN), which serves as a structural platform for outer kinetochore assembly.</text>
</comment>
<feature type="compositionally biased region" description="Acidic residues" evidence="7">
    <location>
        <begin position="147"/>
        <end position="156"/>
    </location>
</feature>
<proteinExistence type="inferred from homology"/>
<dbReference type="EMBL" id="JACAZF010000004">
    <property type="protein sequence ID" value="KAF7306529.1"/>
    <property type="molecule type" value="Genomic_DNA"/>
</dbReference>
<keyword evidence="4" id="KW-0539">Nucleus</keyword>
<dbReference type="PANTHER" id="PTHR16684">
    <property type="entry name" value="CENTROMERE PROTEIN C"/>
    <property type="match status" value="1"/>
</dbReference>
<dbReference type="AlphaFoldDB" id="A0A8H6SW94"/>
<dbReference type="GO" id="GO:0051315">
    <property type="term" value="P:attachment of mitotic spindle microtubules to kinetochore"/>
    <property type="evidence" value="ECO:0007669"/>
    <property type="project" value="TreeGrafter"/>
</dbReference>
<dbReference type="RefSeq" id="XP_037221548.1">
    <property type="nucleotide sequence ID" value="XM_037361256.1"/>
</dbReference>
<evidence type="ECO:0000313" key="10">
    <source>
        <dbReference type="Proteomes" id="UP000636479"/>
    </source>
</evidence>
<dbReference type="GO" id="GO:0051455">
    <property type="term" value="P:spindle attachment to meiosis I kinetochore"/>
    <property type="evidence" value="ECO:0007669"/>
    <property type="project" value="TreeGrafter"/>
</dbReference>
<dbReference type="InterPro" id="IPR011051">
    <property type="entry name" value="RmlC_Cupin_sf"/>
</dbReference>
<evidence type="ECO:0000256" key="3">
    <source>
        <dbReference type="ARBA" id="ARBA00023125"/>
    </source>
</evidence>
<reference evidence="9" key="1">
    <citation type="submission" date="2020-05" db="EMBL/GenBank/DDBJ databases">
        <title>Mycena genomes resolve the evolution of fungal bioluminescence.</title>
        <authorList>
            <person name="Tsai I.J."/>
        </authorList>
    </citation>
    <scope>NUCLEOTIDE SEQUENCE</scope>
    <source>
        <strain evidence="9">171206Taipei</strain>
    </source>
</reference>
<evidence type="ECO:0000259" key="8">
    <source>
        <dbReference type="Pfam" id="PF11699"/>
    </source>
</evidence>
<dbReference type="InterPro" id="IPR025974">
    <property type="entry name" value="Mif2/CENP-C_cupin"/>
</dbReference>
<dbReference type="Gene3D" id="2.60.120.10">
    <property type="entry name" value="Jelly Rolls"/>
    <property type="match status" value="1"/>
</dbReference>